<keyword evidence="5" id="KW-1185">Reference proteome</keyword>
<dbReference type="Gene3D" id="3.40.630.30">
    <property type="match status" value="1"/>
</dbReference>
<dbReference type="InterPro" id="IPR050832">
    <property type="entry name" value="Bact_Acetyltransf"/>
</dbReference>
<evidence type="ECO:0000256" key="1">
    <source>
        <dbReference type="ARBA" id="ARBA00022679"/>
    </source>
</evidence>
<keyword evidence="1" id="KW-0808">Transferase</keyword>
<proteinExistence type="predicted"/>
<evidence type="ECO:0000313" key="4">
    <source>
        <dbReference type="EMBL" id="MBE1559511.1"/>
    </source>
</evidence>
<organism evidence="4 5">
    <name type="scientific">Nonomuraea africana</name>
    <dbReference type="NCBI Taxonomy" id="46171"/>
    <lineage>
        <taxon>Bacteria</taxon>
        <taxon>Bacillati</taxon>
        <taxon>Actinomycetota</taxon>
        <taxon>Actinomycetes</taxon>
        <taxon>Streptosporangiales</taxon>
        <taxon>Streptosporangiaceae</taxon>
        <taxon>Nonomuraea</taxon>
    </lineage>
</organism>
<gene>
    <name evidence="4" type="ORF">H4W81_002290</name>
</gene>
<dbReference type="SUPFAM" id="SSF55729">
    <property type="entry name" value="Acyl-CoA N-acyltransferases (Nat)"/>
    <property type="match status" value="2"/>
</dbReference>
<protein>
    <submittedName>
        <fullName evidence="4">GNAT superfamily N-acetyltransferase</fullName>
    </submittedName>
</protein>
<dbReference type="RefSeq" id="WP_264083147.1">
    <property type="nucleotide sequence ID" value="NZ_BAAASY010000001.1"/>
</dbReference>
<dbReference type="Proteomes" id="UP000661607">
    <property type="component" value="Unassembled WGS sequence"/>
</dbReference>
<sequence length="332" mass="35843">MPYKIHIAPVFWMPAERAAAWHAVVAASIGHDLPGEPPPTPKQVHARLTTAGPDGRRLFWLATEDDGAVVGVAGLRLLTEPGRDHLAELELHVHPARRRRGVGGHLLATAVFAAQVERRRGLLTSAVADGPGAAFCGARGFRRRLTLHHLLLDVARADGSAADAGRPGYELTAWTGAVPDHLAEALAAARNAVRDGPPGEADDERRTWDADRVRTMAKALADGGDTLLTVAALAKERPIANGLAGYTELVIRAGETRRALQYDTAVVPAHRGRGLGSWLKAAMVRRLRAEHPGVTEIESVNAENNARMLAVNRRLGFRPCHRTHEYRLDVTP</sequence>
<evidence type="ECO:0000313" key="5">
    <source>
        <dbReference type="Proteomes" id="UP000661607"/>
    </source>
</evidence>
<feature type="domain" description="N-acetyltransferase" evidence="3">
    <location>
        <begin position="5"/>
        <end position="158"/>
    </location>
</feature>
<dbReference type="CDD" id="cd04301">
    <property type="entry name" value="NAT_SF"/>
    <property type="match status" value="1"/>
</dbReference>
<accession>A0ABR9KCI1</accession>
<dbReference type="InterPro" id="IPR016181">
    <property type="entry name" value="Acyl_CoA_acyltransferase"/>
</dbReference>
<dbReference type="InterPro" id="IPR000182">
    <property type="entry name" value="GNAT_dom"/>
</dbReference>
<keyword evidence="2" id="KW-0012">Acyltransferase</keyword>
<dbReference type="PROSITE" id="PS51186">
    <property type="entry name" value="GNAT"/>
    <property type="match status" value="2"/>
</dbReference>
<dbReference type="EMBL" id="JADBEF010000001">
    <property type="protein sequence ID" value="MBE1559511.1"/>
    <property type="molecule type" value="Genomic_DNA"/>
</dbReference>
<evidence type="ECO:0000256" key="2">
    <source>
        <dbReference type="ARBA" id="ARBA00023315"/>
    </source>
</evidence>
<evidence type="ECO:0000259" key="3">
    <source>
        <dbReference type="PROSITE" id="PS51186"/>
    </source>
</evidence>
<dbReference type="PANTHER" id="PTHR43877:SF1">
    <property type="entry name" value="ACETYLTRANSFERASE"/>
    <property type="match status" value="1"/>
</dbReference>
<dbReference type="Pfam" id="PF00583">
    <property type="entry name" value="Acetyltransf_1"/>
    <property type="match status" value="2"/>
</dbReference>
<reference evidence="4 5" key="1">
    <citation type="submission" date="2020-10" db="EMBL/GenBank/DDBJ databases">
        <title>Sequencing the genomes of 1000 actinobacteria strains.</title>
        <authorList>
            <person name="Klenk H.-P."/>
        </authorList>
    </citation>
    <scope>NUCLEOTIDE SEQUENCE [LARGE SCALE GENOMIC DNA]</scope>
    <source>
        <strain evidence="4 5">DSM 43748</strain>
    </source>
</reference>
<name>A0ABR9KCI1_9ACTN</name>
<feature type="domain" description="N-acetyltransferase" evidence="3">
    <location>
        <begin position="176"/>
        <end position="332"/>
    </location>
</feature>
<comment type="caution">
    <text evidence="4">The sequence shown here is derived from an EMBL/GenBank/DDBJ whole genome shotgun (WGS) entry which is preliminary data.</text>
</comment>
<dbReference type="PANTHER" id="PTHR43877">
    <property type="entry name" value="AMINOALKYLPHOSPHONATE N-ACETYLTRANSFERASE-RELATED-RELATED"/>
    <property type="match status" value="1"/>
</dbReference>